<dbReference type="Gene3D" id="2.40.128.20">
    <property type="match status" value="1"/>
</dbReference>
<evidence type="ECO:0000259" key="4">
    <source>
        <dbReference type="Pfam" id="PF08212"/>
    </source>
</evidence>
<evidence type="ECO:0000313" key="5">
    <source>
        <dbReference type="EMBL" id="PVY45126.1"/>
    </source>
</evidence>
<gene>
    <name evidence="5" type="ORF">C8D82_10340</name>
</gene>
<dbReference type="InterPro" id="IPR047202">
    <property type="entry name" value="Lipocalin_Blc-like_dom"/>
</dbReference>
<dbReference type="AlphaFoldDB" id="A0A2U1B8Z3"/>
<dbReference type="EMBL" id="QEKH01000003">
    <property type="protein sequence ID" value="PVY45126.1"/>
    <property type="molecule type" value="Genomic_DNA"/>
</dbReference>
<proteinExistence type="inferred from homology"/>
<dbReference type="PROSITE" id="PS00213">
    <property type="entry name" value="LIPOCALIN"/>
    <property type="match status" value="1"/>
</dbReference>
<dbReference type="Proteomes" id="UP000245959">
    <property type="component" value="Unassembled WGS sequence"/>
</dbReference>
<evidence type="ECO:0000313" key="6">
    <source>
        <dbReference type="Proteomes" id="UP000245959"/>
    </source>
</evidence>
<name>A0A2U1B8Z3_9BACT</name>
<evidence type="ECO:0000256" key="2">
    <source>
        <dbReference type="PIRNR" id="PIRNR036893"/>
    </source>
</evidence>
<evidence type="ECO:0000256" key="1">
    <source>
        <dbReference type="ARBA" id="ARBA00006889"/>
    </source>
</evidence>
<dbReference type="CDD" id="cd19438">
    <property type="entry name" value="lipocalin_Blc-like"/>
    <property type="match status" value="1"/>
</dbReference>
<dbReference type="PROSITE" id="PS51257">
    <property type="entry name" value="PROKAR_LIPOPROTEIN"/>
    <property type="match status" value="1"/>
</dbReference>
<dbReference type="InterPro" id="IPR022272">
    <property type="entry name" value="Lipocalin_CS"/>
</dbReference>
<comment type="similarity">
    <text evidence="1 2">Belongs to the calycin superfamily. Lipocalin family.</text>
</comment>
<dbReference type="InterPro" id="IPR012674">
    <property type="entry name" value="Calycin"/>
</dbReference>
<dbReference type="OrthoDB" id="9793905at2"/>
<dbReference type="PANTHER" id="PTHR10612">
    <property type="entry name" value="APOLIPOPROTEIN D"/>
    <property type="match status" value="1"/>
</dbReference>
<dbReference type="PIRSF" id="PIRSF036893">
    <property type="entry name" value="Lipocalin_ApoD"/>
    <property type="match status" value="1"/>
</dbReference>
<feature type="lipid moiety-binding region" description="S-diacylglycerol cysteine" evidence="3">
    <location>
        <position position="21"/>
    </location>
</feature>
<dbReference type="PANTHER" id="PTHR10612:SF34">
    <property type="entry name" value="APOLIPOPROTEIN D"/>
    <property type="match status" value="1"/>
</dbReference>
<comment type="caution">
    <text evidence="5">The sequence shown here is derived from an EMBL/GenBank/DDBJ whole genome shotgun (WGS) entry which is preliminary data.</text>
</comment>
<keyword evidence="3" id="KW-0564">Palmitate</keyword>
<reference evidence="5 6" key="1">
    <citation type="submission" date="2018-04" db="EMBL/GenBank/DDBJ databases">
        <title>Genomic Encyclopedia of Type Strains, Phase IV (KMG-IV): sequencing the most valuable type-strain genomes for metagenomic binning, comparative biology and taxonomic classification.</title>
        <authorList>
            <person name="Goeker M."/>
        </authorList>
    </citation>
    <scope>NUCLEOTIDE SEQUENCE [LARGE SCALE GENOMIC DNA]</scope>
    <source>
        <strain evidence="5 6">DSM 14823</strain>
    </source>
</reference>
<dbReference type="RefSeq" id="WP_116882700.1">
    <property type="nucleotide sequence ID" value="NZ_CABMMC010000019.1"/>
</dbReference>
<dbReference type="InterPro" id="IPR022271">
    <property type="entry name" value="Lipocalin_ApoD"/>
</dbReference>
<dbReference type="GO" id="GO:0006950">
    <property type="term" value="P:response to stress"/>
    <property type="evidence" value="ECO:0007669"/>
    <property type="project" value="UniProtKB-ARBA"/>
</dbReference>
<feature type="domain" description="Lipocalin/cytosolic fatty-acid binding" evidence="4">
    <location>
        <begin position="37"/>
        <end position="172"/>
    </location>
</feature>
<feature type="lipid moiety-binding region" description="N-palmitoyl cysteine" evidence="3">
    <location>
        <position position="21"/>
    </location>
</feature>
<accession>A0A2U1B8Z3</accession>
<dbReference type="InterPro" id="IPR000566">
    <property type="entry name" value="Lipocln_cytosolic_FA-bd_dom"/>
</dbReference>
<keyword evidence="3 5" id="KW-0449">Lipoprotein</keyword>
<dbReference type="GeneID" id="78294031"/>
<sequence length="178" mass="20356">MKIHQLLQIALLFLLVLAGGCMSGRSTEKIPAVTGFELPRYLGAWYEIARLPHRFERGMDRVTAEYTQNPDGTVKVVNRGFRDGVEHRAEGIAKFSGKPTVGELEVSFFRPFYGDYRIIRLDPEYRHAVVTSSTDDYLWILARTPQLPDDELLELVEYVKKCGFATDRLEFPGQENSR</sequence>
<dbReference type="SUPFAM" id="SSF50814">
    <property type="entry name" value="Lipocalins"/>
    <property type="match status" value="1"/>
</dbReference>
<evidence type="ECO:0000256" key="3">
    <source>
        <dbReference type="PIRSR" id="PIRSR036893-52"/>
    </source>
</evidence>
<keyword evidence="6" id="KW-1185">Reference proteome</keyword>
<protein>
    <submittedName>
        <fullName evidence="5">Apolipoprotein D and lipocalin family protein</fullName>
    </submittedName>
</protein>
<dbReference type="PRINTS" id="PR01171">
    <property type="entry name" value="BCTLIPOCALIN"/>
</dbReference>
<dbReference type="Pfam" id="PF08212">
    <property type="entry name" value="Lipocalin_2"/>
    <property type="match status" value="1"/>
</dbReference>
<organism evidence="5 6">
    <name type="scientific">Victivallis vadensis</name>
    <dbReference type="NCBI Taxonomy" id="172901"/>
    <lineage>
        <taxon>Bacteria</taxon>
        <taxon>Pseudomonadati</taxon>
        <taxon>Lentisphaerota</taxon>
        <taxon>Lentisphaeria</taxon>
        <taxon>Victivallales</taxon>
        <taxon>Victivallaceae</taxon>
        <taxon>Victivallis</taxon>
    </lineage>
</organism>
<dbReference type="InterPro" id="IPR002446">
    <property type="entry name" value="Lipocalin_bac"/>
</dbReference>